<sequence>MAEAIKLGLLEVYWDNQFYVHLALRLLSTTQSSTRSCQAHNHSLWARHMYNGHHHASWCLLQSTTIIHAIKSHFPIIASAEGSAPT</sequence>
<organism evidence="1 2">
    <name type="scientific">Piloderma croceum (strain F 1598)</name>
    <dbReference type="NCBI Taxonomy" id="765440"/>
    <lineage>
        <taxon>Eukaryota</taxon>
        <taxon>Fungi</taxon>
        <taxon>Dikarya</taxon>
        <taxon>Basidiomycota</taxon>
        <taxon>Agaricomycotina</taxon>
        <taxon>Agaricomycetes</taxon>
        <taxon>Agaricomycetidae</taxon>
        <taxon>Atheliales</taxon>
        <taxon>Atheliaceae</taxon>
        <taxon>Piloderma</taxon>
    </lineage>
</organism>
<protein>
    <submittedName>
        <fullName evidence="1">Uncharacterized protein</fullName>
    </submittedName>
</protein>
<keyword evidence="2" id="KW-1185">Reference proteome</keyword>
<dbReference type="HOGENOM" id="CLU_2498632_0_0_1"/>
<dbReference type="AlphaFoldDB" id="A0A0C3G857"/>
<dbReference type="EMBL" id="KN832970">
    <property type="protein sequence ID" value="KIM92415.1"/>
    <property type="molecule type" value="Genomic_DNA"/>
</dbReference>
<reference evidence="2" key="2">
    <citation type="submission" date="2015-01" db="EMBL/GenBank/DDBJ databases">
        <title>Evolutionary Origins and Diversification of the Mycorrhizal Mutualists.</title>
        <authorList>
            <consortium name="DOE Joint Genome Institute"/>
            <consortium name="Mycorrhizal Genomics Consortium"/>
            <person name="Kohler A."/>
            <person name="Kuo A."/>
            <person name="Nagy L.G."/>
            <person name="Floudas D."/>
            <person name="Copeland A."/>
            <person name="Barry K.W."/>
            <person name="Cichocki N."/>
            <person name="Veneault-Fourrey C."/>
            <person name="LaButti K."/>
            <person name="Lindquist E.A."/>
            <person name="Lipzen A."/>
            <person name="Lundell T."/>
            <person name="Morin E."/>
            <person name="Murat C."/>
            <person name="Riley R."/>
            <person name="Ohm R."/>
            <person name="Sun H."/>
            <person name="Tunlid A."/>
            <person name="Henrissat B."/>
            <person name="Grigoriev I.V."/>
            <person name="Hibbett D.S."/>
            <person name="Martin F."/>
        </authorList>
    </citation>
    <scope>NUCLEOTIDE SEQUENCE [LARGE SCALE GENOMIC DNA]</scope>
    <source>
        <strain evidence="2">F 1598</strain>
    </source>
</reference>
<accession>A0A0C3G857</accession>
<proteinExistence type="predicted"/>
<gene>
    <name evidence="1" type="ORF">PILCRDRAFT_810470</name>
</gene>
<name>A0A0C3G857_PILCF</name>
<dbReference type="InParanoid" id="A0A0C3G857"/>
<evidence type="ECO:0000313" key="1">
    <source>
        <dbReference type="EMBL" id="KIM92415.1"/>
    </source>
</evidence>
<dbReference type="Proteomes" id="UP000054166">
    <property type="component" value="Unassembled WGS sequence"/>
</dbReference>
<evidence type="ECO:0000313" key="2">
    <source>
        <dbReference type="Proteomes" id="UP000054166"/>
    </source>
</evidence>
<reference evidence="1 2" key="1">
    <citation type="submission" date="2014-04" db="EMBL/GenBank/DDBJ databases">
        <authorList>
            <consortium name="DOE Joint Genome Institute"/>
            <person name="Kuo A."/>
            <person name="Tarkka M."/>
            <person name="Buscot F."/>
            <person name="Kohler A."/>
            <person name="Nagy L.G."/>
            <person name="Floudas D."/>
            <person name="Copeland A."/>
            <person name="Barry K.W."/>
            <person name="Cichocki N."/>
            <person name="Veneault-Fourrey C."/>
            <person name="LaButti K."/>
            <person name="Lindquist E.A."/>
            <person name="Lipzen A."/>
            <person name="Lundell T."/>
            <person name="Morin E."/>
            <person name="Murat C."/>
            <person name="Sun H."/>
            <person name="Tunlid A."/>
            <person name="Henrissat B."/>
            <person name="Grigoriev I.V."/>
            <person name="Hibbett D.S."/>
            <person name="Martin F."/>
            <person name="Nordberg H.P."/>
            <person name="Cantor M.N."/>
            <person name="Hua S.X."/>
        </authorList>
    </citation>
    <scope>NUCLEOTIDE SEQUENCE [LARGE SCALE GENOMIC DNA]</scope>
    <source>
        <strain evidence="1 2">F 1598</strain>
    </source>
</reference>